<keyword evidence="1" id="KW-0732">Signal</keyword>
<feature type="chain" id="PRO_5006881008" evidence="1">
    <location>
        <begin position="28"/>
        <end position="78"/>
    </location>
</feature>
<gene>
    <name evidence="2" type="ORF">T02_3718</name>
</gene>
<feature type="non-terminal residue" evidence="2">
    <location>
        <position position="78"/>
    </location>
</feature>
<protein>
    <submittedName>
        <fullName evidence="2">Uncharacterized protein</fullName>
    </submittedName>
</protein>
<evidence type="ECO:0000256" key="1">
    <source>
        <dbReference type="SAM" id="SignalP"/>
    </source>
</evidence>
<feature type="non-terminal residue" evidence="2">
    <location>
        <position position="1"/>
    </location>
</feature>
<reference evidence="2 3" key="1">
    <citation type="submission" date="2015-05" db="EMBL/GenBank/DDBJ databases">
        <title>Evolution of Trichinella species and genotypes.</title>
        <authorList>
            <person name="Korhonen P.K."/>
            <person name="Edoardo P."/>
            <person name="Giuseppe L.R."/>
            <person name="Gasser R.B."/>
        </authorList>
    </citation>
    <scope>NUCLEOTIDE SEQUENCE [LARGE SCALE GENOMIC DNA]</scope>
    <source>
        <strain evidence="2">ISS10</strain>
    </source>
</reference>
<dbReference type="AlphaFoldDB" id="A0A0V1KIB6"/>
<proteinExistence type="predicted"/>
<feature type="signal peptide" evidence="1">
    <location>
        <begin position="1"/>
        <end position="27"/>
    </location>
</feature>
<dbReference type="Proteomes" id="UP000054721">
    <property type="component" value="Unassembled WGS sequence"/>
</dbReference>
<evidence type="ECO:0000313" key="2">
    <source>
        <dbReference type="EMBL" id="KRZ47003.1"/>
    </source>
</evidence>
<dbReference type="EMBL" id="JYDW01001603">
    <property type="protein sequence ID" value="KRZ47003.1"/>
    <property type="molecule type" value="Genomic_DNA"/>
</dbReference>
<keyword evidence="3" id="KW-1185">Reference proteome</keyword>
<sequence>LCRPCACCYSLCELIWSLLLVIKRALFSSCPSIPAGYYTLYTSTSTGFPEPSGRESLYFPHLLQEQFSLALAEQSADL</sequence>
<organism evidence="2 3">
    <name type="scientific">Trichinella nativa</name>
    <dbReference type="NCBI Taxonomy" id="6335"/>
    <lineage>
        <taxon>Eukaryota</taxon>
        <taxon>Metazoa</taxon>
        <taxon>Ecdysozoa</taxon>
        <taxon>Nematoda</taxon>
        <taxon>Enoplea</taxon>
        <taxon>Dorylaimia</taxon>
        <taxon>Trichinellida</taxon>
        <taxon>Trichinellidae</taxon>
        <taxon>Trichinella</taxon>
    </lineage>
</organism>
<accession>A0A0V1KIB6</accession>
<name>A0A0V1KIB6_9BILA</name>
<evidence type="ECO:0000313" key="3">
    <source>
        <dbReference type="Proteomes" id="UP000054721"/>
    </source>
</evidence>
<comment type="caution">
    <text evidence="2">The sequence shown here is derived from an EMBL/GenBank/DDBJ whole genome shotgun (WGS) entry which is preliminary data.</text>
</comment>